<keyword evidence="3" id="KW-1185">Reference proteome</keyword>
<dbReference type="CDD" id="cd00093">
    <property type="entry name" value="HTH_XRE"/>
    <property type="match status" value="1"/>
</dbReference>
<name>A0A437J8M6_9SPHN</name>
<gene>
    <name evidence="2" type="ORF">ENE74_06015</name>
</gene>
<comment type="caution">
    <text evidence="2">The sequence shown here is derived from an EMBL/GenBank/DDBJ whole genome shotgun (WGS) entry which is preliminary data.</text>
</comment>
<proteinExistence type="predicted"/>
<dbReference type="InterPro" id="IPR010982">
    <property type="entry name" value="Lambda_DNA-bd_dom_sf"/>
</dbReference>
<dbReference type="InterPro" id="IPR001387">
    <property type="entry name" value="Cro/C1-type_HTH"/>
</dbReference>
<sequence>MTVQIVEVSGQKLAMLPIEDYQRLVDIAEDKHDVIAAEMAEQRRTAGEEYLPAEVLDRIMNGESALRVWRKHRGMTLEQLAERTGARKSMLSTIENGKAQGKPSLWRALAEVLDVSTDDILPLN</sequence>
<evidence type="ECO:0000259" key="1">
    <source>
        <dbReference type="PROSITE" id="PS50943"/>
    </source>
</evidence>
<dbReference type="PROSITE" id="PS50943">
    <property type="entry name" value="HTH_CROC1"/>
    <property type="match status" value="1"/>
</dbReference>
<dbReference type="SMART" id="SM00530">
    <property type="entry name" value="HTH_XRE"/>
    <property type="match status" value="1"/>
</dbReference>
<dbReference type="Gene3D" id="1.10.260.40">
    <property type="entry name" value="lambda repressor-like DNA-binding domains"/>
    <property type="match status" value="1"/>
</dbReference>
<accession>A0A437J8M6</accession>
<feature type="domain" description="HTH cro/C1-type" evidence="1">
    <location>
        <begin position="66"/>
        <end position="120"/>
    </location>
</feature>
<dbReference type="SUPFAM" id="SSF47413">
    <property type="entry name" value="lambda repressor-like DNA-binding domains"/>
    <property type="match status" value="1"/>
</dbReference>
<organism evidence="2 3">
    <name type="scientific">Sphingobium algorifonticola</name>
    <dbReference type="NCBI Taxonomy" id="2008318"/>
    <lineage>
        <taxon>Bacteria</taxon>
        <taxon>Pseudomonadati</taxon>
        <taxon>Pseudomonadota</taxon>
        <taxon>Alphaproteobacteria</taxon>
        <taxon>Sphingomonadales</taxon>
        <taxon>Sphingomonadaceae</taxon>
        <taxon>Sphingobium</taxon>
    </lineage>
</organism>
<evidence type="ECO:0000313" key="2">
    <source>
        <dbReference type="EMBL" id="RVT41825.1"/>
    </source>
</evidence>
<dbReference type="OrthoDB" id="407979at2"/>
<dbReference type="GO" id="GO:0003677">
    <property type="term" value="F:DNA binding"/>
    <property type="evidence" value="ECO:0007669"/>
    <property type="project" value="InterPro"/>
</dbReference>
<dbReference type="Pfam" id="PF13560">
    <property type="entry name" value="HTH_31"/>
    <property type="match status" value="1"/>
</dbReference>
<protein>
    <submittedName>
        <fullName evidence="2">XRE family transcriptional regulator</fullName>
    </submittedName>
</protein>
<dbReference type="Proteomes" id="UP000282977">
    <property type="component" value="Unassembled WGS sequence"/>
</dbReference>
<dbReference type="AlphaFoldDB" id="A0A437J8M6"/>
<dbReference type="EMBL" id="RZUL01000002">
    <property type="protein sequence ID" value="RVT41825.1"/>
    <property type="molecule type" value="Genomic_DNA"/>
</dbReference>
<reference evidence="2 3" key="1">
    <citation type="submission" date="2019-01" db="EMBL/GenBank/DDBJ databases">
        <authorList>
            <person name="Chen W.-M."/>
        </authorList>
    </citation>
    <scope>NUCLEOTIDE SEQUENCE [LARGE SCALE GENOMIC DNA]</scope>
    <source>
        <strain evidence="2 3">TLA-22</strain>
    </source>
</reference>
<evidence type="ECO:0000313" key="3">
    <source>
        <dbReference type="Proteomes" id="UP000282977"/>
    </source>
</evidence>